<gene>
    <name evidence="15" type="ORF">LRAMOSA05175</name>
</gene>
<accession>A0A077WZJ8</accession>
<sequence>MTKRKKRIQKIMSISIQLILLVAGLCLLAVIVRTAPTTANKPLPSITAACSIGSDNTRAKAIKEAFQHAYNGYRLHAWGSDELLPRSNGSSNSRNGWGASIVDGLDTMLIMGLEDEYNEALEHIAKIDFTRSDTPVKGFETGIRYLGGLLAANDLAPNPLLVQKAVELTDNVLLPLFDQSPSKAPLTYMDLKSNEAIMSDTINLAEFGTYSLEFTRLSQILGDSKYAAYANSVVDRALMEPTAIPGLFPTTWDAHTFQPINSSITTIGGGADSFYEYLIKNYLLQLDTPTAERDRLLNAWITAVESIEKHLATPSQGPVSRIFVASATNEDAKQLQYVSQELICFWPGNIALGASQISDPKRQQQYWQFANVFMDACQTVWEKTATGIAPESWSWSVKSSEPMIRKRQQSMIRSFAIDSALYDLRPETIESIFYFYRMTGDTKYQDIAWSMFEAINKYTRTPSGFTRITNVDTLDPEQDDFQERQVNHDAIVALPLTPERTYSYFFAETLKYLYLTFVDKDCISMNDYVFNTEAHPFKLPQSIQVQR</sequence>
<dbReference type="InterPro" id="IPR036026">
    <property type="entry name" value="Seven-hairpin_glycosidases"/>
</dbReference>
<organism evidence="15">
    <name type="scientific">Lichtheimia ramosa</name>
    <dbReference type="NCBI Taxonomy" id="688394"/>
    <lineage>
        <taxon>Eukaryota</taxon>
        <taxon>Fungi</taxon>
        <taxon>Fungi incertae sedis</taxon>
        <taxon>Mucoromycota</taxon>
        <taxon>Mucoromycotina</taxon>
        <taxon>Mucoromycetes</taxon>
        <taxon>Mucorales</taxon>
        <taxon>Lichtheimiaceae</taxon>
        <taxon>Lichtheimia</taxon>
    </lineage>
</organism>
<keyword evidence="12" id="KW-0106">Calcium</keyword>
<dbReference type="OrthoDB" id="8118055at2759"/>
<evidence type="ECO:0000256" key="2">
    <source>
        <dbReference type="ARBA" id="ARBA00004922"/>
    </source>
</evidence>
<evidence type="ECO:0000313" key="15">
    <source>
        <dbReference type="EMBL" id="CDS12991.1"/>
    </source>
</evidence>
<feature type="disulfide bond" evidence="13">
    <location>
        <begin position="344"/>
        <end position="377"/>
    </location>
</feature>
<dbReference type="PRINTS" id="PR00747">
    <property type="entry name" value="GLYHDRLASE47"/>
</dbReference>
<comment type="similarity">
    <text evidence="3 14">Belongs to the glycosyl hydrolase 47 family.</text>
</comment>
<comment type="cofactor">
    <cofactor evidence="1 12">
        <name>Ca(2+)</name>
        <dbReference type="ChEBI" id="CHEBI:29108"/>
    </cofactor>
</comment>
<evidence type="ECO:0000256" key="6">
    <source>
        <dbReference type="ARBA" id="ARBA00023157"/>
    </source>
</evidence>
<feature type="active site" evidence="11">
    <location>
        <position position="427"/>
    </location>
</feature>
<dbReference type="Pfam" id="PF01532">
    <property type="entry name" value="Glyco_hydro_47"/>
    <property type="match status" value="1"/>
</dbReference>
<dbReference type="SUPFAM" id="SSF48225">
    <property type="entry name" value="Seven-hairpin glycosidases"/>
    <property type="match status" value="1"/>
</dbReference>
<keyword evidence="8 14" id="KW-0326">Glycosidase</keyword>
<dbReference type="EMBL" id="LK023368">
    <property type="protein sequence ID" value="CDS12991.1"/>
    <property type="molecule type" value="Genomic_DNA"/>
</dbReference>
<dbReference type="GO" id="GO:0036503">
    <property type="term" value="P:ERAD pathway"/>
    <property type="evidence" value="ECO:0007669"/>
    <property type="project" value="UniProtKB-ARBA"/>
</dbReference>
<evidence type="ECO:0000256" key="3">
    <source>
        <dbReference type="ARBA" id="ARBA00007658"/>
    </source>
</evidence>
<name>A0A077WZJ8_9FUNG</name>
<evidence type="ECO:0000256" key="12">
    <source>
        <dbReference type="PIRSR" id="PIRSR601382-2"/>
    </source>
</evidence>
<evidence type="ECO:0000256" key="10">
    <source>
        <dbReference type="ARBA" id="ARBA00048605"/>
    </source>
</evidence>
<keyword evidence="5 14" id="KW-0378">Hydrolase</keyword>
<keyword evidence="12" id="KW-0479">Metal-binding</keyword>
<feature type="active site" description="Proton donor" evidence="11">
    <location>
        <position position="391"/>
    </location>
</feature>
<proteinExistence type="inferred from homology"/>
<dbReference type="InterPro" id="IPR050749">
    <property type="entry name" value="Glycosyl_Hydrolase_47"/>
</dbReference>
<dbReference type="GO" id="GO:0004571">
    <property type="term" value="F:mannosyl-oligosaccharide 1,2-alpha-mannosidase activity"/>
    <property type="evidence" value="ECO:0007669"/>
    <property type="project" value="UniProtKB-EC"/>
</dbReference>
<evidence type="ECO:0000256" key="11">
    <source>
        <dbReference type="PIRSR" id="PIRSR601382-1"/>
    </source>
</evidence>
<keyword evidence="4" id="KW-0732">Signal</keyword>
<comment type="pathway">
    <text evidence="2">Protein modification; protein glycosylation.</text>
</comment>
<evidence type="ECO:0000256" key="14">
    <source>
        <dbReference type="RuleBase" id="RU361193"/>
    </source>
</evidence>
<protein>
    <recommendedName>
        <fullName evidence="14">alpha-1,2-Mannosidase</fullName>
        <ecNumber evidence="14">3.2.1.-</ecNumber>
    </recommendedName>
</protein>
<evidence type="ECO:0000256" key="13">
    <source>
        <dbReference type="PIRSR" id="PIRSR601382-3"/>
    </source>
</evidence>
<keyword evidence="6 13" id="KW-1015">Disulfide bond</keyword>
<dbReference type="Gene3D" id="1.50.10.10">
    <property type="match status" value="1"/>
</dbReference>
<feature type="binding site" evidence="12">
    <location>
        <position position="532"/>
    </location>
    <ligand>
        <name>Ca(2+)</name>
        <dbReference type="ChEBI" id="CHEBI:29108"/>
    </ligand>
</feature>
<dbReference type="PANTHER" id="PTHR11742:SF101">
    <property type="entry name" value="MANNOSYL-OLIGOSACCHARIDE ALPHA-1,2-MANNOSIDASE 1B"/>
    <property type="match status" value="1"/>
</dbReference>
<dbReference type="PANTHER" id="PTHR11742">
    <property type="entry name" value="MANNOSYL-OLIGOSACCHARIDE ALPHA-1,2-MANNOSIDASE-RELATED"/>
    <property type="match status" value="1"/>
</dbReference>
<feature type="active site" description="Proton donor" evidence="11">
    <location>
        <position position="140"/>
    </location>
</feature>
<dbReference type="InterPro" id="IPR012341">
    <property type="entry name" value="6hp_glycosidase-like_sf"/>
</dbReference>
<evidence type="ECO:0000256" key="7">
    <source>
        <dbReference type="ARBA" id="ARBA00023180"/>
    </source>
</evidence>
<comment type="catalytic activity">
    <reaction evidence="9">
        <text>N(4)-(alpha-D-Man-(1-&gt;2)-alpha-D-Man-(1-&gt;2)-alpha-D-Man-(1-&gt;3)-[alpha-D-Man-(1-&gt;3)-[alpha-D-Man-(1-&gt;2)-alpha-D-Man-(1-&gt;6)]-alpha-D-Man-(1-&gt;6)]-beta-D-Man-(1-&gt;4)-beta-D-GlcNAc-(1-&gt;4)-beta-D-GlcNAc)-L-asparaginyl-[protein] (N-glucan mannose isomer 8A1,2,3B1,3) + 3 H2O = N(4)-(alpha-D-Man-(1-&gt;3)-[alpha-D-Man-(1-&gt;3)-[alpha-D-Man-(1-&gt;6)]-alpha-D-Man-(1-&gt;6)]-beta-D-Man-(1-&gt;4)-beta-D-GlcNAc-(1-&gt;4)-beta-D-GlcNAc)-L-asparaginyl-[protein] (N-glucan mannose isomer 5A1,2) + 3 beta-D-mannose</text>
        <dbReference type="Rhea" id="RHEA:56028"/>
        <dbReference type="Rhea" id="RHEA-COMP:14358"/>
        <dbReference type="Rhea" id="RHEA-COMP:14367"/>
        <dbReference type="ChEBI" id="CHEBI:15377"/>
        <dbReference type="ChEBI" id="CHEBI:28563"/>
        <dbReference type="ChEBI" id="CHEBI:59087"/>
        <dbReference type="ChEBI" id="CHEBI:60628"/>
        <dbReference type="EC" id="3.2.1.113"/>
    </reaction>
</comment>
<evidence type="ECO:0000256" key="9">
    <source>
        <dbReference type="ARBA" id="ARBA00047669"/>
    </source>
</evidence>
<dbReference type="AlphaFoldDB" id="A0A077WZJ8"/>
<evidence type="ECO:0000256" key="4">
    <source>
        <dbReference type="ARBA" id="ARBA00022729"/>
    </source>
</evidence>
<dbReference type="EC" id="3.2.1.-" evidence="14"/>
<dbReference type="GO" id="GO:0016020">
    <property type="term" value="C:membrane"/>
    <property type="evidence" value="ECO:0007669"/>
    <property type="project" value="InterPro"/>
</dbReference>
<evidence type="ECO:0000256" key="1">
    <source>
        <dbReference type="ARBA" id="ARBA00001913"/>
    </source>
</evidence>
<dbReference type="InterPro" id="IPR001382">
    <property type="entry name" value="Glyco_hydro_47"/>
</dbReference>
<evidence type="ECO:0000256" key="8">
    <source>
        <dbReference type="ARBA" id="ARBA00023295"/>
    </source>
</evidence>
<reference evidence="15" key="1">
    <citation type="journal article" date="2014" name="Genome Announc.">
        <title>De novo whole-genome sequence and genome annotation of Lichtheimia ramosa.</title>
        <authorList>
            <person name="Linde J."/>
            <person name="Schwartze V."/>
            <person name="Binder U."/>
            <person name="Lass-Florl C."/>
            <person name="Voigt K."/>
            <person name="Horn F."/>
        </authorList>
    </citation>
    <scope>NUCLEOTIDE SEQUENCE</scope>
    <source>
        <strain evidence="15">JMRC FSU:6197</strain>
    </source>
</reference>
<comment type="catalytic activity">
    <reaction evidence="10">
        <text>N(4)-(alpha-D-Man-(1-&gt;2)-alpha-D-Man-(1-&gt;2)-alpha-D-Man-(1-&gt;3)-[alpha-D-Man-(1-&gt;2)-alpha-D-Man-(1-&gt;3)-[alpha-D-Man-(1-&gt;2)-alpha-D-Man-(1-&gt;6)]-alpha-D-Man-(1-&gt;6)]-beta-D-Man-(1-&gt;4)-beta-D-GlcNAc-(1-&gt;4)-beta-D-GlcNAc)-L-asparaginyl-[protein] (N-glucan mannose isomer 9A1,2,3B1,2,3) + 4 H2O = N(4)-(alpha-D-Man-(1-&gt;3)-[alpha-D-Man-(1-&gt;3)-[alpha-D-Man-(1-&gt;6)]-alpha-D-Man-(1-&gt;6)]-beta-D-Man-(1-&gt;4)-beta-D-GlcNAc-(1-&gt;4)-beta-D-GlcNAc)-L-asparaginyl-[protein] (N-glucan mannose isomer 5A1,2) + 4 beta-D-mannose</text>
        <dbReference type="Rhea" id="RHEA:56008"/>
        <dbReference type="Rhea" id="RHEA-COMP:14356"/>
        <dbReference type="Rhea" id="RHEA-COMP:14367"/>
        <dbReference type="ChEBI" id="CHEBI:15377"/>
        <dbReference type="ChEBI" id="CHEBI:28563"/>
        <dbReference type="ChEBI" id="CHEBI:59087"/>
        <dbReference type="ChEBI" id="CHEBI:139493"/>
        <dbReference type="EC" id="3.2.1.113"/>
    </reaction>
</comment>
<dbReference type="GO" id="GO:0005783">
    <property type="term" value="C:endoplasmic reticulum"/>
    <property type="evidence" value="ECO:0007669"/>
    <property type="project" value="TreeGrafter"/>
</dbReference>
<evidence type="ECO:0000256" key="5">
    <source>
        <dbReference type="ARBA" id="ARBA00022801"/>
    </source>
</evidence>
<dbReference type="GO" id="GO:0005975">
    <property type="term" value="P:carbohydrate metabolic process"/>
    <property type="evidence" value="ECO:0007669"/>
    <property type="project" value="InterPro"/>
</dbReference>
<feature type="active site" evidence="11">
    <location>
        <position position="272"/>
    </location>
</feature>
<dbReference type="GO" id="GO:0005509">
    <property type="term" value="F:calcium ion binding"/>
    <property type="evidence" value="ECO:0007669"/>
    <property type="project" value="InterPro"/>
</dbReference>
<keyword evidence="7" id="KW-0325">Glycoprotein</keyword>